<keyword evidence="3" id="KW-1185">Reference proteome</keyword>
<evidence type="ECO:0008006" key="4">
    <source>
        <dbReference type="Google" id="ProtNLM"/>
    </source>
</evidence>
<protein>
    <recommendedName>
        <fullName evidence="4">Secreted protein</fullName>
    </recommendedName>
</protein>
<evidence type="ECO:0000313" key="3">
    <source>
        <dbReference type="Proteomes" id="UP000199691"/>
    </source>
</evidence>
<name>A0A1H0X6U4_9PSEU</name>
<dbReference type="AlphaFoldDB" id="A0A1H0X6U4"/>
<dbReference type="Proteomes" id="UP000199691">
    <property type="component" value="Unassembled WGS sequence"/>
</dbReference>
<accession>A0A1H0X6U4</accession>
<reference evidence="3" key="1">
    <citation type="submission" date="2016-10" db="EMBL/GenBank/DDBJ databases">
        <authorList>
            <person name="Varghese N."/>
            <person name="Submissions S."/>
        </authorList>
    </citation>
    <scope>NUCLEOTIDE SEQUENCE [LARGE SCALE GENOMIC DNA]</scope>
    <source>
        <strain evidence="3">CGMCC 4.6609</strain>
    </source>
</reference>
<evidence type="ECO:0000313" key="2">
    <source>
        <dbReference type="EMBL" id="SDP98176.1"/>
    </source>
</evidence>
<proteinExistence type="predicted"/>
<dbReference type="EMBL" id="FNIX01000036">
    <property type="protein sequence ID" value="SDP98176.1"/>
    <property type="molecule type" value="Genomic_DNA"/>
</dbReference>
<evidence type="ECO:0000256" key="1">
    <source>
        <dbReference type="SAM" id="SignalP"/>
    </source>
</evidence>
<keyword evidence="1" id="KW-0732">Signal</keyword>
<feature type="chain" id="PRO_5011719218" description="Secreted protein" evidence="1">
    <location>
        <begin position="27"/>
        <end position="123"/>
    </location>
</feature>
<gene>
    <name evidence="2" type="ORF">SAMN05421507_13619</name>
</gene>
<feature type="signal peptide" evidence="1">
    <location>
        <begin position="1"/>
        <end position="26"/>
    </location>
</feature>
<dbReference type="RefSeq" id="WP_143023075.1">
    <property type="nucleotide sequence ID" value="NZ_FNIX01000036.1"/>
</dbReference>
<dbReference type="PROSITE" id="PS51257">
    <property type="entry name" value="PROKAR_LIPOPROTEIN"/>
    <property type="match status" value="1"/>
</dbReference>
<sequence>MKATRSLAVGLAVLGCAVVAPGTGVADQSAGTSSSITVTVSCSDFPAPIGYSYEKREEETPGVYAYYMYYKNCERIPMRSQKIKIDLRNAPDQHPCVAPGQTIFGGKTTGFVAVRSMTYEGRC</sequence>
<organism evidence="2 3">
    <name type="scientific">Lentzea jiangxiensis</name>
    <dbReference type="NCBI Taxonomy" id="641025"/>
    <lineage>
        <taxon>Bacteria</taxon>
        <taxon>Bacillati</taxon>
        <taxon>Actinomycetota</taxon>
        <taxon>Actinomycetes</taxon>
        <taxon>Pseudonocardiales</taxon>
        <taxon>Pseudonocardiaceae</taxon>
        <taxon>Lentzea</taxon>
    </lineage>
</organism>